<accession>A0A0N4VGC8</accession>
<protein>
    <submittedName>
        <fullName evidence="3">Secreted protein</fullName>
    </submittedName>
</protein>
<reference evidence="1 2" key="2">
    <citation type="submission" date="2018-10" db="EMBL/GenBank/DDBJ databases">
        <authorList>
            <consortium name="Pathogen Informatics"/>
        </authorList>
    </citation>
    <scope>NUCLEOTIDE SEQUENCE [LARGE SCALE GENOMIC DNA]</scope>
</reference>
<dbReference type="WBParaSite" id="EVEC_0000982601-mRNA-1">
    <property type="protein sequence ID" value="EVEC_0000982601-mRNA-1"/>
    <property type="gene ID" value="EVEC_0000982601"/>
</dbReference>
<proteinExistence type="predicted"/>
<gene>
    <name evidence="1" type="ORF">EVEC_LOCUS9223</name>
</gene>
<evidence type="ECO:0000313" key="1">
    <source>
        <dbReference type="EMBL" id="VDD94472.1"/>
    </source>
</evidence>
<evidence type="ECO:0000313" key="2">
    <source>
        <dbReference type="Proteomes" id="UP000274131"/>
    </source>
</evidence>
<dbReference type="EMBL" id="UXUI01009896">
    <property type="protein sequence ID" value="VDD94472.1"/>
    <property type="molecule type" value="Genomic_DNA"/>
</dbReference>
<keyword evidence="2" id="KW-1185">Reference proteome</keyword>
<sequence>MSATLVGSTFAKRFLSFCFEKVGLTEWTRRKLVAVDKFGRCSLVREECINGGSSKFRGSRYSFVKVFRDD</sequence>
<organism evidence="3">
    <name type="scientific">Enterobius vermicularis</name>
    <name type="common">Human pinworm</name>
    <dbReference type="NCBI Taxonomy" id="51028"/>
    <lineage>
        <taxon>Eukaryota</taxon>
        <taxon>Metazoa</taxon>
        <taxon>Ecdysozoa</taxon>
        <taxon>Nematoda</taxon>
        <taxon>Chromadorea</taxon>
        <taxon>Rhabditida</taxon>
        <taxon>Spirurina</taxon>
        <taxon>Oxyuridomorpha</taxon>
        <taxon>Oxyuroidea</taxon>
        <taxon>Oxyuridae</taxon>
        <taxon>Enterobius</taxon>
    </lineage>
</organism>
<dbReference type="AlphaFoldDB" id="A0A0N4VGC8"/>
<name>A0A0N4VGC8_ENTVE</name>
<reference evidence="3" key="1">
    <citation type="submission" date="2017-02" db="UniProtKB">
        <authorList>
            <consortium name="WormBaseParasite"/>
        </authorList>
    </citation>
    <scope>IDENTIFICATION</scope>
</reference>
<evidence type="ECO:0000313" key="3">
    <source>
        <dbReference type="WBParaSite" id="EVEC_0000982601-mRNA-1"/>
    </source>
</evidence>
<dbReference type="Proteomes" id="UP000274131">
    <property type="component" value="Unassembled WGS sequence"/>
</dbReference>